<dbReference type="NCBIfam" id="TIGR00924">
    <property type="entry name" value="yjdL_sub1_fam"/>
    <property type="match status" value="1"/>
</dbReference>
<dbReference type="OMA" id="YVLYAQM"/>
<feature type="transmembrane region" description="Helical" evidence="8">
    <location>
        <begin position="281"/>
        <end position="298"/>
    </location>
</feature>
<evidence type="ECO:0000256" key="3">
    <source>
        <dbReference type="ARBA" id="ARBA00022475"/>
    </source>
</evidence>
<dbReference type="InterPro" id="IPR000109">
    <property type="entry name" value="POT_fam"/>
</dbReference>
<dbReference type="CDD" id="cd17346">
    <property type="entry name" value="MFS_DtpA_like"/>
    <property type="match status" value="1"/>
</dbReference>
<keyword evidence="5" id="KW-0653">Protein transport</keyword>
<evidence type="ECO:0000256" key="2">
    <source>
        <dbReference type="ARBA" id="ARBA00022448"/>
    </source>
</evidence>
<keyword evidence="4 8" id="KW-0812">Transmembrane</keyword>
<evidence type="ECO:0000256" key="6">
    <source>
        <dbReference type="ARBA" id="ARBA00022989"/>
    </source>
</evidence>
<evidence type="ECO:0000256" key="8">
    <source>
        <dbReference type="SAM" id="Phobius"/>
    </source>
</evidence>
<keyword evidence="3" id="KW-1003">Cell membrane</keyword>
<feature type="transmembrane region" description="Helical" evidence="8">
    <location>
        <begin position="478"/>
        <end position="500"/>
    </location>
</feature>
<dbReference type="InterPro" id="IPR005279">
    <property type="entry name" value="Dipep/tripep_permease"/>
</dbReference>
<dbReference type="PANTHER" id="PTHR23517:SF15">
    <property type="entry name" value="PROTON-DEPENDENT OLIGOPEPTIDE FAMILY TRANSPORT PROTEIN"/>
    <property type="match status" value="1"/>
</dbReference>
<evidence type="ECO:0000256" key="4">
    <source>
        <dbReference type="ARBA" id="ARBA00022692"/>
    </source>
</evidence>
<evidence type="ECO:0000256" key="5">
    <source>
        <dbReference type="ARBA" id="ARBA00022856"/>
    </source>
</evidence>
<dbReference type="PANTHER" id="PTHR23517">
    <property type="entry name" value="RESISTANCE PROTEIN MDTM, PUTATIVE-RELATED-RELATED"/>
    <property type="match status" value="1"/>
</dbReference>
<comment type="subcellular location">
    <subcellularLocation>
        <location evidence="1">Cell membrane</location>
        <topology evidence="1">Multi-pass membrane protein</topology>
    </subcellularLocation>
</comment>
<organism evidence="9 10">
    <name type="scientific">Gemmatimonas aurantiaca</name>
    <dbReference type="NCBI Taxonomy" id="173480"/>
    <lineage>
        <taxon>Bacteria</taxon>
        <taxon>Pseudomonadati</taxon>
        <taxon>Gemmatimonadota</taxon>
        <taxon>Gemmatimonadia</taxon>
        <taxon>Gemmatimonadales</taxon>
        <taxon>Gemmatimonadaceae</taxon>
        <taxon>Gemmatimonas</taxon>
    </lineage>
</organism>
<feature type="transmembrane region" description="Helical" evidence="8">
    <location>
        <begin position="420"/>
        <end position="439"/>
    </location>
</feature>
<protein>
    <submittedName>
        <fullName evidence="9">MFS transporter</fullName>
    </submittedName>
</protein>
<keyword evidence="6 8" id="KW-1133">Transmembrane helix</keyword>
<evidence type="ECO:0000313" key="9">
    <source>
        <dbReference type="EMBL" id="HCT56576.1"/>
    </source>
</evidence>
<dbReference type="Proteomes" id="UP000264071">
    <property type="component" value="Unassembled WGS sequence"/>
</dbReference>
<sequence length="509" mass="53931">MTHVATQVADRSFFGHPRGLGLLFAAEMWERFSFYGMRALLVLYLVNVLEWDKVSAASLYGTYTMLVYLTPLIGGYLADKYIGTHRALLIGGAVISAGHFVLALPGMQAFYAGLGLVVIGTGFFKANVSTMVGQLYEAGDTRRDSGFTLFYMGINTGGFLGPLVCGYLAQSPRFGWHYGFAAAGVGMVLGLIMYSLLKRKYLGTIGDIPAARLAPATDTVNTASAMPDVSIRNGIVGAVVGGVLAWLISSGSLLGVMVGATIGGALAISVLGTSGEERNRVIALFIVAFFVVFFWAAFEQAGSSMSLFADKNTNLQLGSFTIPSSWFQSVNSFFIIAFAPIFAWMWVVVGKRGLEPSTPLKMSIGLALIAIGFGILMIGGSQADTGVKVSPMFLIGAFLFHTFGELCLSPVGLSYVTKVAPVRFASLLMGVWFLANAAANKVAGFLAGYTPLPGEAAAAPQAGFGGYIQQLAGTNRGFFSIFVVSSLTAAIVLFFCVPLLKRLTRTVKA</sequence>
<dbReference type="GO" id="GO:0005886">
    <property type="term" value="C:plasma membrane"/>
    <property type="evidence" value="ECO:0007669"/>
    <property type="project" value="UniProtKB-SubCell"/>
</dbReference>
<accession>A0A3D4V624</accession>
<feature type="transmembrane region" description="Helical" evidence="8">
    <location>
        <begin position="32"/>
        <end position="51"/>
    </location>
</feature>
<comment type="caution">
    <text evidence="9">The sequence shown here is derived from an EMBL/GenBank/DDBJ whole genome shotgun (WGS) entry which is preliminary data.</text>
</comment>
<dbReference type="GO" id="GO:0015833">
    <property type="term" value="P:peptide transport"/>
    <property type="evidence" value="ECO:0007669"/>
    <property type="project" value="UniProtKB-KW"/>
</dbReference>
<feature type="transmembrane region" description="Helical" evidence="8">
    <location>
        <begin position="87"/>
        <end position="104"/>
    </location>
</feature>
<dbReference type="Pfam" id="PF00854">
    <property type="entry name" value="PTR2"/>
    <property type="match status" value="1"/>
</dbReference>
<dbReference type="SUPFAM" id="SSF103473">
    <property type="entry name" value="MFS general substrate transporter"/>
    <property type="match status" value="1"/>
</dbReference>
<proteinExistence type="predicted"/>
<feature type="transmembrane region" description="Helical" evidence="8">
    <location>
        <begin position="110"/>
        <end position="128"/>
    </location>
</feature>
<reference evidence="9 10" key="1">
    <citation type="journal article" date="2018" name="Nat. Biotechnol.">
        <title>A standardized bacterial taxonomy based on genome phylogeny substantially revises the tree of life.</title>
        <authorList>
            <person name="Parks D.H."/>
            <person name="Chuvochina M."/>
            <person name="Waite D.W."/>
            <person name="Rinke C."/>
            <person name="Skarshewski A."/>
            <person name="Chaumeil P.A."/>
            <person name="Hugenholtz P."/>
        </authorList>
    </citation>
    <scope>NUCLEOTIDE SEQUENCE [LARGE SCALE GENOMIC DNA]</scope>
    <source>
        <strain evidence="9">UBA8844</strain>
    </source>
</reference>
<name>A0A3D4V624_9BACT</name>
<dbReference type="AlphaFoldDB" id="A0A3D4V624"/>
<dbReference type="EMBL" id="DPIY01000006">
    <property type="protein sequence ID" value="HCT56576.1"/>
    <property type="molecule type" value="Genomic_DNA"/>
</dbReference>
<feature type="transmembrane region" description="Helical" evidence="8">
    <location>
        <begin position="149"/>
        <end position="169"/>
    </location>
</feature>
<feature type="transmembrane region" description="Helical" evidence="8">
    <location>
        <begin position="175"/>
        <end position="197"/>
    </location>
</feature>
<dbReference type="InterPro" id="IPR050171">
    <property type="entry name" value="MFS_Transporters"/>
</dbReference>
<feature type="transmembrane region" description="Helical" evidence="8">
    <location>
        <begin position="362"/>
        <end position="383"/>
    </location>
</feature>
<dbReference type="InterPro" id="IPR036259">
    <property type="entry name" value="MFS_trans_sf"/>
</dbReference>
<feature type="transmembrane region" description="Helical" evidence="8">
    <location>
        <begin position="57"/>
        <end position="78"/>
    </location>
</feature>
<feature type="transmembrane region" description="Helical" evidence="8">
    <location>
        <begin position="254"/>
        <end position="274"/>
    </location>
</feature>
<keyword evidence="2" id="KW-0813">Transport</keyword>
<feature type="transmembrane region" description="Helical" evidence="8">
    <location>
        <begin position="330"/>
        <end position="350"/>
    </location>
</feature>
<keyword evidence="7 8" id="KW-0472">Membrane</keyword>
<gene>
    <name evidence="9" type="ORF">DGD08_05105</name>
</gene>
<evidence type="ECO:0000313" key="10">
    <source>
        <dbReference type="Proteomes" id="UP000264071"/>
    </source>
</evidence>
<keyword evidence="5" id="KW-0571">Peptide transport</keyword>
<dbReference type="Gene3D" id="1.20.1250.20">
    <property type="entry name" value="MFS general substrate transporter like domains"/>
    <property type="match status" value="1"/>
</dbReference>
<evidence type="ECO:0000256" key="7">
    <source>
        <dbReference type="ARBA" id="ARBA00023136"/>
    </source>
</evidence>
<dbReference type="GO" id="GO:1904680">
    <property type="term" value="F:peptide transmembrane transporter activity"/>
    <property type="evidence" value="ECO:0007669"/>
    <property type="project" value="InterPro"/>
</dbReference>
<evidence type="ECO:0000256" key="1">
    <source>
        <dbReference type="ARBA" id="ARBA00004651"/>
    </source>
</evidence>
<feature type="transmembrane region" description="Helical" evidence="8">
    <location>
        <begin position="389"/>
        <end position="408"/>
    </location>
</feature>